<evidence type="ECO:0000313" key="3">
    <source>
        <dbReference type="Proteomes" id="UP000263596"/>
    </source>
</evidence>
<organism evidence="2 3">
    <name type="scientific">Acinetobacter ursingii</name>
    <dbReference type="NCBI Taxonomy" id="108980"/>
    <lineage>
        <taxon>Bacteria</taxon>
        <taxon>Pseudomonadati</taxon>
        <taxon>Pseudomonadota</taxon>
        <taxon>Gammaproteobacteria</taxon>
        <taxon>Moraxellales</taxon>
        <taxon>Moraxellaceae</taxon>
        <taxon>Acinetobacter</taxon>
    </lineage>
</organism>
<feature type="chain" id="PRO_5017629908" evidence="1">
    <location>
        <begin position="18"/>
        <end position="183"/>
    </location>
</feature>
<evidence type="ECO:0000313" key="2">
    <source>
        <dbReference type="EMBL" id="HCK31352.1"/>
    </source>
</evidence>
<protein>
    <submittedName>
        <fullName evidence="2">DUF3261 domain-containing protein</fullName>
    </submittedName>
</protein>
<dbReference type="RefSeq" id="WP_049174936.1">
    <property type="nucleotide sequence ID" value="NZ_BKFK01000004.1"/>
</dbReference>
<proteinExistence type="predicted"/>
<keyword evidence="1" id="KW-0732">Signal</keyword>
<accession>A0A3D2SRB7</accession>
<evidence type="ECO:0000256" key="1">
    <source>
        <dbReference type="SAM" id="SignalP"/>
    </source>
</evidence>
<sequence length="183" mass="21286">MSSIRLLLLSCIFTACTACQPLMPKAVGLENVTWQQQAYQRQDQVDVQWHGKSFSFLLYQQQKGQVLELIALSLTGQQLFQVEYNGQHIQVKQRIEQMRLLPFEFLIRDILLATYPDFAQQQAMIHPELIQDQIYAAGGEIYIQKKLVLKIQYLSKDKMELENVQVPYQMTFSPIENTLQSNE</sequence>
<dbReference type="Proteomes" id="UP000263596">
    <property type="component" value="Unassembled WGS sequence"/>
</dbReference>
<dbReference type="AlphaFoldDB" id="A0A3D2SRB7"/>
<comment type="caution">
    <text evidence="2">The sequence shown here is derived from an EMBL/GenBank/DDBJ whole genome shotgun (WGS) entry which is preliminary data.</text>
</comment>
<dbReference type="PROSITE" id="PS51257">
    <property type="entry name" value="PROKAR_LIPOPROTEIN"/>
    <property type="match status" value="1"/>
</dbReference>
<dbReference type="EMBL" id="DPVE01000267">
    <property type="protein sequence ID" value="HCK31352.1"/>
    <property type="molecule type" value="Genomic_DNA"/>
</dbReference>
<dbReference type="Pfam" id="PF11659">
    <property type="entry name" value="DUF3261"/>
    <property type="match status" value="1"/>
</dbReference>
<reference evidence="2 3" key="1">
    <citation type="journal article" date="2018" name="Nat. Biotechnol.">
        <title>A standardized bacterial taxonomy based on genome phylogeny substantially revises the tree of life.</title>
        <authorList>
            <person name="Parks D.H."/>
            <person name="Chuvochina M."/>
            <person name="Waite D.W."/>
            <person name="Rinke C."/>
            <person name="Skarshewski A."/>
            <person name="Chaumeil P.A."/>
            <person name="Hugenholtz P."/>
        </authorList>
    </citation>
    <scope>NUCLEOTIDE SEQUENCE [LARGE SCALE GENOMIC DNA]</scope>
    <source>
        <strain evidence="2">UBA9669</strain>
    </source>
</reference>
<name>A0A3D2SRB7_9GAMM</name>
<dbReference type="InterPro" id="IPR021675">
    <property type="entry name" value="DUF3261"/>
</dbReference>
<feature type="signal peptide" evidence="1">
    <location>
        <begin position="1"/>
        <end position="17"/>
    </location>
</feature>
<gene>
    <name evidence="2" type="ORF">DHW29_14985</name>
</gene>